<gene>
    <name evidence="1" type="ORF">A2290_08580</name>
</gene>
<dbReference type="Proteomes" id="UP000177905">
    <property type="component" value="Unassembled WGS sequence"/>
</dbReference>
<organism evidence="1 2">
    <name type="scientific">candidate division WOR-1 bacterium RIFOXYB2_FULL_36_35</name>
    <dbReference type="NCBI Taxonomy" id="1802578"/>
    <lineage>
        <taxon>Bacteria</taxon>
        <taxon>Bacillati</taxon>
        <taxon>Saganbacteria</taxon>
    </lineage>
</organism>
<comment type="caution">
    <text evidence="1">The sequence shown here is derived from an EMBL/GenBank/DDBJ whole genome shotgun (WGS) entry which is preliminary data.</text>
</comment>
<dbReference type="AlphaFoldDB" id="A0A1F4S2Y7"/>
<reference evidence="1 2" key="1">
    <citation type="journal article" date="2016" name="Nat. Commun.">
        <title>Thousands of microbial genomes shed light on interconnected biogeochemical processes in an aquifer system.</title>
        <authorList>
            <person name="Anantharaman K."/>
            <person name="Brown C.T."/>
            <person name="Hug L.A."/>
            <person name="Sharon I."/>
            <person name="Castelle C.J."/>
            <person name="Probst A.J."/>
            <person name="Thomas B.C."/>
            <person name="Singh A."/>
            <person name="Wilkins M.J."/>
            <person name="Karaoz U."/>
            <person name="Brodie E.L."/>
            <person name="Williams K.H."/>
            <person name="Hubbard S.S."/>
            <person name="Banfield J.F."/>
        </authorList>
    </citation>
    <scope>NUCLEOTIDE SEQUENCE [LARGE SCALE GENOMIC DNA]</scope>
</reference>
<sequence length="77" mass="8856">MPISILTDFQREFLKVFFEQKMSDSFYLTGGTALLEIKNLNMFPKMIKNIDLDLLKNYFITMANKLFDAAKPSNIGA</sequence>
<proteinExistence type="predicted"/>
<accession>A0A1F4S2Y7</accession>
<dbReference type="EMBL" id="MEUA01000031">
    <property type="protein sequence ID" value="OGC14737.1"/>
    <property type="molecule type" value="Genomic_DNA"/>
</dbReference>
<evidence type="ECO:0008006" key="3">
    <source>
        <dbReference type="Google" id="ProtNLM"/>
    </source>
</evidence>
<protein>
    <recommendedName>
        <fullName evidence="3">Nucleotidyl transferase AbiEii/AbiGii toxin family protein</fullName>
    </recommendedName>
</protein>
<evidence type="ECO:0000313" key="1">
    <source>
        <dbReference type="EMBL" id="OGC14737.1"/>
    </source>
</evidence>
<evidence type="ECO:0000313" key="2">
    <source>
        <dbReference type="Proteomes" id="UP000177905"/>
    </source>
</evidence>
<name>A0A1F4S2Y7_UNCSA</name>